<dbReference type="GO" id="GO:0005737">
    <property type="term" value="C:cytoplasm"/>
    <property type="evidence" value="ECO:0007669"/>
    <property type="project" value="TreeGrafter"/>
</dbReference>
<organism evidence="1 2">
    <name type="scientific">Sinocyclocheilus anshuiensis</name>
    <dbReference type="NCBI Taxonomy" id="1608454"/>
    <lineage>
        <taxon>Eukaryota</taxon>
        <taxon>Metazoa</taxon>
        <taxon>Chordata</taxon>
        <taxon>Craniata</taxon>
        <taxon>Vertebrata</taxon>
        <taxon>Euteleostomi</taxon>
        <taxon>Actinopterygii</taxon>
        <taxon>Neopterygii</taxon>
        <taxon>Teleostei</taxon>
        <taxon>Ostariophysi</taxon>
        <taxon>Cypriniformes</taxon>
        <taxon>Cyprinidae</taxon>
        <taxon>Cyprininae</taxon>
        <taxon>Sinocyclocheilus</taxon>
    </lineage>
</organism>
<keyword evidence="2" id="KW-1185">Reference proteome</keyword>
<reference evidence="1" key="1">
    <citation type="submission" date="2025-08" db="UniProtKB">
        <authorList>
            <consortium name="Ensembl"/>
        </authorList>
    </citation>
    <scope>IDENTIFICATION</scope>
</reference>
<dbReference type="Gene3D" id="3.90.175.10">
    <property type="entry name" value="Diphtheria Toxin, domain 1"/>
    <property type="match status" value="1"/>
</dbReference>
<dbReference type="SUPFAM" id="SSF56399">
    <property type="entry name" value="ADP-ribosylation"/>
    <property type="match status" value="1"/>
</dbReference>
<evidence type="ECO:0000313" key="2">
    <source>
        <dbReference type="Proteomes" id="UP000472260"/>
    </source>
</evidence>
<dbReference type="Ensembl" id="ENSSANT00000008662.1">
    <property type="protein sequence ID" value="ENSSANP00000008065.1"/>
    <property type="gene ID" value="ENSSANG00000004596.1"/>
</dbReference>
<dbReference type="PANTHER" id="PTHR36542:SF2">
    <property type="entry name" value="GIG2-LIKE PROTEIN DRED-RELATED"/>
    <property type="match status" value="1"/>
</dbReference>
<sequence>LQRWKADPIFTRALLLCFCDDIQPNWHRGRQSYIMYHGTTMLNAMRIMTEGFSPSFDGMLGPGVYVTRSFEKASCYPLHSNGEMLAVLRLNVKVGRVKKIDYQGHPLQKTWYEHGYDTAWVPPNCSMVNSGLEENCVYDPSQITVLDVIPNLRF</sequence>
<accession>A0A671KJT2</accession>
<proteinExistence type="predicted"/>
<dbReference type="PANTHER" id="PTHR36542">
    <property type="entry name" value="GIG2-LIKE PROTEIN DRED-RELATED"/>
    <property type="match status" value="1"/>
</dbReference>
<evidence type="ECO:0008006" key="3">
    <source>
        <dbReference type="Google" id="ProtNLM"/>
    </source>
</evidence>
<evidence type="ECO:0000313" key="1">
    <source>
        <dbReference type="Ensembl" id="ENSSANP00000008065.1"/>
    </source>
</evidence>
<name>A0A671KJT2_9TELE</name>
<protein>
    <recommendedName>
        <fullName evidence="3">PARP catalytic domain-containing protein</fullName>
    </recommendedName>
</protein>
<reference evidence="1" key="2">
    <citation type="submission" date="2025-09" db="UniProtKB">
        <authorList>
            <consortium name="Ensembl"/>
        </authorList>
    </citation>
    <scope>IDENTIFICATION</scope>
</reference>
<dbReference type="AlphaFoldDB" id="A0A671KJT2"/>
<dbReference type="Proteomes" id="UP000472260">
    <property type="component" value="Unassembled WGS sequence"/>
</dbReference>